<dbReference type="EMBL" id="MHIQ01000002">
    <property type="protein sequence ID" value="OGY55402.1"/>
    <property type="molecule type" value="Genomic_DNA"/>
</dbReference>
<evidence type="ECO:0000256" key="10">
    <source>
        <dbReference type="ARBA" id="ARBA00068570"/>
    </source>
</evidence>
<accession>A0A1G1YSQ7</accession>
<feature type="domain" description="MTTase N-terminal" evidence="13">
    <location>
        <begin position="12"/>
        <end position="136"/>
    </location>
</feature>
<evidence type="ECO:0000313" key="16">
    <source>
        <dbReference type="Proteomes" id="UP000178944"/>
    </source>
</evidence>
<evidence type="ECO:0000256" key="9">
    <source>
        <dbReference type="ARBA" id="ARBA00033765"/>
    </source>
</evidence>
<keyword evidence="6" id="KW-0479">Metal-binding</keyword>
<dbReference type="InterPro" id="IPR058240">
    <property type="entry name" value="rSAM_sf"/>
</dbReference>
<dbReference type="PROSITE" id="PS51918">
    <property type="entry name" value="RADICAL_SAM"/>
    <property type="match status" value="1"/>
</dbReference>
<evidence type="ECO:0000256" key="4">
    <source>
        <dbReference type="ARBA" id="ARBA00022679"/>
    </source>
</evidence>
<evidence type="ECO:0000313" key="15">
    <source>
        <dbReference type="EMBL" id="OGY55402.1"/>
    </source>
</evidence>
<keyword evidence="3" id="KW-0004">4Fe-4S</keyword>
<keyword evidence="5" id="KW-0949">S-adenosyl-L-methionine</keyword>
<dbReference type="InterPro" id="IPR007197">
    <property type="entry name" value="rSAM"/>
</dbReference>
<name>A0A1G1YSQ7_9BACT</name>
<dbReference type="GO" id="GO:0035597">
    <property type="term" value="F:tRNA-2-methylthio-N(6)-dimethylallyladenosine(37) synthase activity"/>
    <property type="evidence" value="ECO:0007669"/>
    <property type="project" value="UniProtKB-EC"/>
</dbReference>
<comment type="caution">
    <text evidence="15">The sequence shown here is derived from an EMBL/GenBank/DDBJ whole genome shotgun (WGS) entry which is preliminary data.</text>
</comment>
<dbReference type="Pfam" id="PF00919">
    <property type="entry name" value="UPF0004"/>
    <property type="match status" value="1"/>
</dbReference>
<dbReference type="EC" id="2.8.4.3" evidence="9"/>
<evidence type="ECO:0000256" key="8">
    <source>
        <dbReference type="ARBA" id="ARBA00023014"/>
    </source>
</evidence>
<organism evidence="15 16">
    <name type="scientific">Candidatus Buchananbacteria bacterium RIFCSPLOWO2_01_FULL_56_15</name>
    <dbReference type="NCBI Taxonomy" id="1797547"/>
    <lineage>
        <taxon>Bacteria</taxon>
        <taxon>Candidatus Buchananiibacteriota</taxon>
    </lineage>
</organism>
<comment type="cofactor">
    <cofactor evidence="1">
        <name>[4Fe-4S] cluster</name>
        <dbReference type="ChEBI" id="CHEBI:49883"/>
    </cofactor>
</comment>
<dbReference type="FunFam" id="3.80.30.20:FF:000001">
    <property type="entry name" value="tRNA-2-methylthio-N(6)-dimethylallyladenosine synthase 2"/>
    <property type="match status" value="1"/>
</dbReference>
<evidence type="ECO:0000256" key="1">
    <source>
        <dbReference type="ARBA" id="ARBA00001966"/>
    </source>
</evidence>
<dbReference type="PANTHER" id="PTHR43020:SF2">
    <property type="entry name" value="MITOCHONDRIAL TRNA METHYLTHIOTRANSFERASE CDK5RAP1"/>
    <property type="match status" value="1"/>
</dbReference>
<evidence type="ECO:0000256" key="6">
    <source>
        <dbReference type="ARBA" id="ARBA00022723"/>
    </source>
</evidence>
<reference evidence="15 16" key="1">
    <citation type="journal article" date="2016" name="Nat. Commun.">
        <title>Thousands of microbial genomes shed light on interconnected biogeochemical processes in an aquifer system.</title>
        <authorList>
            <person name="Anantharaman K."/>
            <person name="Brown C.T."/>
            <person name="Hug L.A."/>
            <person name="Sharon I."/>
            <person name="Castelle C.J."/>
            <person name="Probst A.J."/>
            <person name="Thomas B.C."/>
            <person name="Singh A."/>
            <person name="Wilkins M.J."/>
            <person name="Karaoz U."/>
            <person name="Brodie E.L."/>
            <person name="Williams K.H."/>
            <person name="Hubbard S.S."/>
            <person name="Banfield J.F."/>
        </authorList>
    </citation>
    <scope>NUCLEOTIDE SEQUENCE [LARGE SCALE GENOMIC DNA]</scope>
</reference>
<dbReference type="FunFam" id="3.40.50.12160:FF:000003">
    <property type="entry name" value="CDK5 regulatory subunit-associated protein 1"/>
    <property type="match status" value="1"/>
</dbReference>
<evidence type="ECO:0000256" key="7">
    <source>
        <dbReference type="ARBA" id="ARBA00023004"/>
    </source>
</evidence>
<keyword evidence="7" id="KW-0408">Iron</keyword>
<dbReference type="Gene3D" id="3.80.30.20">
    <property type="entry name" value="tm_1862 like domain"/>
    <property type="match status" value="1"/>
</dbReference>
<dbReference type="SMART" id="SM00729">
    <property type="entry name" value="Elp3"/>
    <property type="match status" value="1"/>
</dbReference>
<dbReference type="SFLD" id="SFLDS00029">
    <property type="entry name" value="Radical_SAM"/>
    <property type="match status" value="1"/>
</dbReference>
<dbReference type="PROSITE" id="PS01278">
    <property type="entry name" value="MTTASE_RADICAL"/>
    <property type="match status" value="1"/>
</dbReference>
<dbReference type="GO" id="GO:0051539">
    <property type="term" value="F:4 iron, 4 sulfur cluster binding"/>
    <property type="evidence" value="ECO:0007669"/>
    <property type="project" value="UniProtKB-KW"/>
</dbReference>
<evidence type="ECO:0000256" key="2">
    <source>
        <dbReference type="ARBA" id="ARBA00003234"/>
    </source>
</evidence>
<dbReference type="InterPro" id="IPR005839">
    <property type="entry name" value="Methylthiotransferase"/>
</dbReference>
<sequence length="393" mass="44339">MAIGDERICIAMKYFIQTFGCQQNEADSERIAGFYQSRGFTPAASFEDADVAIINTCVVRQQAEDRVYGLVENLKPLKTKNPNFKIVVTGCLVGAALREPSGERLKALHRRLPQVDEFLPIEEVGFEYAAVRTDDRHALVPISNGCNNFCTFCIVPFSRGRERSRTFEDIISEAEHLAGTGYRELTLVGQNVNSYGADLVNETKSYRLADGTAVTPVMVKHLGRYRIPTLFPQLLERVARISDLEKISFISSNPWDFSDELIAVIAGHPNVSRTIHLPVQSGDDRVLRRMNRWYTAKEYQALVQKIRQHVGGVSFTTDIIVGFSGETLQAFQHTIELARAVGFDRAFIACYSPRTGTAAAKTLTDDVSHEEKRRRFHELDKLINFRLRPEFKT</sequence>
<dbReference type="NCBIfam" id="TIGR00089">
    <property type="entry name" value="MiaB/RimO family radical SAM methylthiotransferase"/>
    <property type="match status" value="1"/>
</dbReference>
<dbReference type="GO" id="GO:0005829">
    <property type="term" value="C:cytosol"/>
    <property type="evidence" value="ECO:0007669"/>
    <property type="project" value="TreeGrafter"/>
</dbReference>
<evidence type="ECO:0000256" key="12">
    <source>
        <dbReference type="ARBA" id="ARBA00081141"/>
    </source>
</evidence>
<evidence type="ECO:0000256" key="3">
    <source>
        <dbReference type="ARBA" id="ARBA00022485"/>
    </source>
</evidence>
<dbReference type="GO" id="GO:0046872">
    <property type="term" value="F:metal ion binding"/>
    <property type="evidence" value="ECO:0007669"/>
    <property type="project" value="UniProtKB-KW"/>
</dbReference>
<proteinExistence type="predicted"/>
<evidence type="ECO:0000259" key="14">
    <source>
        <dbReference type="PROSITE" id="PS51918"/>
    </source>
</evidence>
<dbReference type="SUPFAM" id="SSF102114">
    <property type="entry name" value="Radical SAM enzymes"/>
    <property type="match status" value="1"/>
</dbReference>
<keyword evidence="8" id="KW-0411">Iron-sulfur</keyword>
<gene>
    <name evidence="15" type="ORF">A2951_01040</name>
</gene>
<dbReference type="AlphaFoldDB" id="A0A1G1YSQ7"/>
<evidence type="ECO:0000259" key="13">
    <source>
        <dbReference type="PROSITE" id="PS51449"/>
    </source>
</evidence>
<dbReference type="InterPro" id="IPR006638">
    <property type="entry name" value="Elp3/MiaA/NifB-like_rSAM"/>
</dbReference>
<dbReference type="InterPro" id="IPR013848">
    <property type="entry name" value="Methylthiotransferase_N"/>
</dbReference>
<comment type="function">
    <text evidence="2">Catalyzes the methylthiolation of N6-(dimethylallyl)adenosine (i(6)A), leading to the formation of 2-methylthio-N6-(dimethylallyl)adenosine (ms(2)i(6)A) at position 37 in tRNAs that read codons beginning with uridine.</text>
</comment>
<dbReference type="Gene3D" id="3.40.50.12160">
    <property type="entry name" value="Methylthiotransferase, N-terminal domain"/>
    <property type="match status" value="1"/>
</dbReference>
<dbReference type="PANTHER" id="PTHR43020">
    <property type="entry name" value="CDK5 REGULATORY SUBUNIT-ASSOCIATED PROTEIN 1"/>
    <property type="match status" value="1"/>
</dbReference>
<dbReference type="SFLD" id="SFLDG01061">
    <property type="entry name" value="methylthiotransferase"/>
    <property type="match status" value="1"/>
</dbReference>
<dbReference type="InterPro" id="IPR023404">
    <property type="entry name" value="rSAM_horseshoe"/>
</dbReference>
<feature type="domain" description="Radical SAM core" evidence="14">
    <location>
        <begin position="132"/>
        <end position="390"/>
    </location>
</feature>
<evidence type="ECO:0000256" key="5">
    <source>
        <dbReference type="ARBA" id="ARBA00022691"/>
    </source>
</evidence>
<dbReference type="InterPro" id="IPR020612">
    <property type="entry name" value="Methylthiotransferase_CS"/>
</dbReference>
<dbReference type="PROSITE" id="PS51449">
    <property type="entry name" value="MTTASE_N"/>
    <property type="match status" value="1"/>
</dbReference>
<evidence type="ECO:0000256" key="11">
    <source>
        <dbReference type="ARBA" id="ARBA00080698"/>
    </source>
</evidence>
<dbReference type="InterPro" id="IPR038135">
    <property type="entry name" value="Methylthiotransferase_N_sf"/>
</dbReference>
<dbReference type="CDD" id="cd01335">
    <property type="entry name" value="Radical_SAM"/>
    <property type="match status" value="1"/>
</dbReference>
<dbReference type="Pfam" id="PF04055">
    <property type="entry name" value="Radical_SAM"/>
    <property type="match status" value="1"/>
</dbReference>
<dbReference type="SFLD" id="SFLDG01082">
    <property type="entry name" value="B12-binding_domain_containing"/>
    <property type="match status" value="1"/>
</dbReference>
<dbReference type="Proteomes" id="UP000178944">
    <property type="component" value="Unassembled WGS sequence"/>
</dbReference>
<keyword evidence="4" id="KW-0808">Transferase</keyword>
<protein>
    <recommendedName>
        <fullName evidence="10">tRNA-2-methylthio-N(6)-dimethylallyladenosine synthase</fullName>
        <ecNumber evidence="9">2.8.4.3</ecNumber>
    </recommendedName>
    <alternativeName>
        <fullName evidence="12">(Dimethylallyl)adenosine tRNA methylthiotransferase MiaB</fullName>
    </alternativeName>
    <alternativeName>
        <fullName evidence="11">tRNA-i(6)A37 methylthiotransferase</fullName>
    </alternativeName>
</protein>